<dbReference type="GO" id="GO:0016987">
    <property type="term" value="F:sigma factor activity"/>
    <property type="evidence" value="ECO:0007669"/>
    <property type="project" value="UniProtKB-KW"/>
</dbReference>
<evidence type="ECO:0000256" key="2">
    <source>
        <dbReference type="ARBA" id="ARBA00023015"/>
    </source>
</evidence>
<dbReference type="Gene3D" id="1.10.1740.10">
    <property type="match status" value="1"/>
</dbReference>
<evidence type="ECO:0000256" key="4">
    <source>
        <dbReference type="ARBA" id="ARBA00023125"/>
    </source>
</evidence>
<dbReference type="InterPro" id="IPR007630">
    <property type="entry name" value="RNA_pol_sigma70_r4"/>
</dbReference>
<dbReference type="Pfam" id="PF04542">
    <property type="entry name" value="Sigma70_r2"/>
    <property type="match status" value="1"/>
</dbReference>
<dbReference type="InterPro" id="IPR007627">
    <property type="entry name" value="RNA_pol_sigma70_r2"/>
</dbReference>
<dbReference type="SUPFAM" id="SSF88946">
    <property type="entry name" value="Sigma2 domain of RNA polymerase sigma factors"/>
    <property type="match status" value="1"/>
</dbReference>
<feature type="domain" description="RNA polymerase sigma-70 region 2" evidence="6">
    <location>
        <begin position="56"/>
        <end position="123"/>
    </location>
</feature>
<dbReference type="OrthoDB" id="9811152at2"/>
<dbReference type="InterPro" id="IPR039425">
    <property type="entry name" value="RNA_pol_sigma-70-like"/>
</dbReference>
<evidence type="ECO:0000259" key="6">
    <source>
        <dbReference type="Pfam" id="PF04542"/>
    </source>
</evidence>
<dbReference type="GO" id="GO:0006352">
    <property type="term" value="P:DNA-templated transcription initiation"/>
    <property type="evidence" value="ECO:0007669"/>
    <property type="project" value="InterPro"/>
</dbReference>
<evidence type="ECO:0000256" key="5">
    <source>
        <dbReference type="ARBA" id="ARBA00023163"/>
    </source>
</evidence>
<keyword evidence="9" id="KW-1185">Reference proteome</keyword>
<proteinExistence type="inferred from homology"/>
<dbReference type="InterPro" id="IPR036388">
    <property type="entry name" value="WH-like_DNA-bd_sf"/>
</dbReference>
<comment type="caution">
    <text evidence="8">The sequence shown here is derived from an EMBL/GenBank/DDBJ whole genome shotgun (WGS) entry which is preliminary data.</text>
</comment>
<dbReference type="CDD" id="cd06171">
    <property type="entry name" value="Sigma70_r4"/>
    <property type="match status" value="1"/>
</dbReference>
<organism evidence="8 9">
    <name type="scientific">Labedaea rhizosphaerae</name>
    <dbReference type="NCBI Taxonomy" id="598644"/>
    <lineage>
        <taxon>Bacteria</taxon>
        <taxon>Bacillati</taxon>
        <taxon>Actinomycetota</taxon>
        <taxon>Actinomycetes</taxon>
        <taxon>Pseudonocardiales</taxon>
        <taxon>Pseudonocardiaceae</taxon>
        <taxon>Labedaea</taxon>
    </lineage>
</organism>
<dbReference type="PANTHER" id="PTHR43133">
    <property type="entry name" value="RNA POLYMERASE ECF-TYPE SIGMA FACTO"/>
    <property type="match status" value="1"/>
</dbReference>
<keyword evidence="4" id="KW-0238">DNA-binding</keyword>
<dbReference type="Gene3D" id="1.10.10.10">
    <property type="entry name" value="Winged helix-like DNA-binding domain superfamily/Winged helix DNA-binding domain"/>
    <property type="match status" value="1"/>
</dbReference>
<feature type="domain" description="RNA polymerase sigma-70 region 4" evidence="7">
    <location>
        <begin position="155"/>
        <end position="203"/>
    </location>
</feature>
<dbReference type="Proteomes" id="UP000295444">
    <property type="component" value="Unassembled WGS sequence"/>
</dbReference>
<evidence type="ECO:0000313" key="8">
    <source>
        <dbReference type="EMBL" id="TDP94863.1"/>
    </source>
</evidence>
<evidence type="ECO:0000256" key="1">
    <source>
        <dbReference type="ARBA" id="ARBA00010641"/>
    </source>
</evidence>
<keyword evidence="3" id="KW-0731">Sigma factor</keyword>
<keyword evidence="2" id="KW-0805">Transcription regulation</keyword>
<name>A0A4R6S691_LABRH</name>
<reference evidence="8 9" key="1">
    <citation type="submission" date="2019-03" db="EMBL/GenBank/DDBJ databases">
        <title>Genomic Encyclopedia of Type Strains, Phase IV (KMG-IV): sequencing the most valuable type-strain genomes for metagenomic binning, comparative biology and taxonomic classification.</title>
        <authorList>
            <person name="Goeker M."/>
        </authorList>
    </citation>
    <scope>NUCLEOTIDE SEQUENCE [LARGE SCALE GENOMIC DNA]</scope>
    <source>
        <strain evidence="8 9">DSM 45361</strain>
    </source>
</reference>
<evidence type="ECO:0000313" key="9">
    <source>
        <dbReference type="Proteomes" id="UP000295444"/>
    </source>
</evidence>
<dbReference type="InterPro" id="IPR014284">
    <property type="entry name" value="RNA_pol_sigma-70_dom"/>
</dbReference>
<keyword evidence="5" id="KW-0804">Transcription</keyword>
<dbReference type="InterPro" id="IPR013324">
    <property type="entry name" value="RNA_pol_sigma_r3/r4-like"/>
</dbReference>
<dbReference type="NCBIfam" id="TIGR02937">
    <property type="entry name" value="sigma70-ECF"/>
    <property type="match status" value="1"/>
</dbReference>
<dbReference type="InterPro" id="IPR013325">
    <property type="entry name" value="RNA_pol_sigma_r2"/>
</dbReference>
<dbReference type="NCBIfam" id="NF007227">
    <property type="entry name" value="PRK09645.1"/>
    <property type="match status" value="1"/>
</dbReference>
<evidence type="ECO:0000259" key="7">
    <source>
        <dbReference type="Pfam" id="PF04545"/>
    </source>
</evidence>
<dbReference type="PANTHER" id="PTHR43133:SF52">
    <property type="entry name" value="ECF RNA POLYMERASE SIGMA FACTOR SIGL"/>
    <property type="match status" value="1"/>
</dbReference>
<comment type="similarity">
    <text evidence="1">Belongs to the sigma-70 factor family. ECF subfamily.</text>
</comment>
<dbReference type="AlphaFoldDB" id="A0A4R6S691"/>
<protein>
    <submittedName>
        <fullName evidence="8">RNA polymerase sigma-70 factor (ECF subfamily)</fullName>
    </submittedName>
</protein>
<sequence length="214" mass="23403">MTVVSAIASSSLLCDRRPVSSKRDGAPEQAVAIVSIVSRRSHRAGRAPGEEQLRALYQEHGRSLLAYAMRLTGDRAAAEDVVQETLLRAWKHRDELSSGKGSVRGWLLTVTRNIVTDRARARAARPAEVDQKIDVPSTDLDPADKVADSITVLGALERLSPDHRAVLVELYYRGHSVAETAALLGIAPGTVKSRAYYAVRALRSDLVQTEEVRR</sequence>
<dbReference type="EMBL" id="SNXZ01000005">
    <property type="protein sequence ID" value="TDP94863.1"/>
    <property type="molecule type" value="Genomic_DNA"/>
</dbReference>
<accession>A0A4R6S691</accession>
<gene>
    <name evidence="8" type="ORF">EV186_10595</name>
</gene>
<evidence type="ECO:0000256" key="3">
    <source>
        <dbReference type="ARBA" id="ARBA00023082"/>
    </source>
</evidence>
<dbReference type="Pfam" id="PF04545">
    <property type="entry name" value="Sigma70_r4"/>
    <property type="match status" value="1"/>
</dbReference>
<dbReference type="SUPFAM" id="SSF88659">
    <property type="entry name" value="Sigma3 and sigma4 domains of RNA polymerase sigma factors"/>
    <property type="match status" value="1"/>
</dbReference>
<dbReference type="GO" id="GO:0003677">
    <property type="term" value="F:DNA binding"/>
    <property type="evidence" value="ECO:0007669"/>
    <property type="project" value="UniProtKB-KW"/>
</dbReference>